<feature type="region of interest" description="Disordered" evidence="1">
    <location>
        <begin position="1"/>
        <end position="23"/>
    </location>
</feature>
<evidence type="ECO:0000313" key="2">
    <source>
        <dbReference type="EMBL" id="KKL44353.1"/>
    </source>
</evidence>
<dbReference type="EMBL" id="LAZR01034789">
    <property type="protein sequence ID" value="KKL44353.1"/>
    <property type="molecule type" value="Genomic_DNA"/>
</dbReference>
<reference evidence="2" key="1">
    <citation type="journal article" date="2015" name="Nature">
        <title>Complex archaea that bridge the gap between prokaryotes and eukaryotes.</title>
        <authorList>
            <person name="Spang A."/>
            <person name="Saw J.H."/>
            <person name="Jorgensen S.L."/>
            <person name="Zaremba-Niedzwiedzka K."/>
            <person name="Martijn J."/>
            <person name="Lind A.E."/>
            <person name="van Eijk R."/>
            <person name="Schleper C."/>
            <person name="Guy L."/>
            <person name="Ettema T.J."/>
        </authorList>
    </citation>
    <scope>NUCLEOTIDE SEQUENCE</scope>
</reference>
<evidence type="ECO:0000256" key="1">
    <source>
        <dbReference type="SAM" id="MobiDB-lite"/>
    </source>
</evidence>
<gene>
    <name evidence="2" type="ORF">LCGC14_2366500</name>
</gene>
<protein>
    <submittedName>
        <fullName evidence="2">Uncharacterized protein</fullName>
    </submittedName>
</protein>
<comment type="caution">
    <text evidence="2">The sequence shown here is derived from an EMBL/GenBank/DDBJ whole genome shotgun (WGS) entry which is preliminary data.</text>
</comment>
<dbReference type="AlphaFoldDB" id="A0A0F9C501"/>
<feature type="non-terminal residue" evidence="2">
    <location>
        <position position="1"/>
    </location>
</feature>
<name>A0A0F9C501_9ZZZZ</name>
<sequence length="23" mass="2688">GLYTPQLMENDKLREIAPDIEQN</sequence>
<accession>A0A0F9C501</accession>
<proteinExistence type="predicted"/>
<organism evidence="2">
    <name type="scientific">marine sediment metagenome</name>
    <dbReference type="NCBI Taxonomy" id="412755"/>
    <lineage>
        <taxon>unclassified sequences</taxon>
        <taxon>metagenomes</taxon>
        <taxon>ecological metagenomes</taxon>
    </lineage>
</organism>